<comment type="caution">
    <text evidence="3">The sequence shown here is derived from an EMBL/GenBank/DDBJ whole genome shotgun (WGS) entry which is preliminary data.</text>
</comment>
<accession>A0A090N5H9</accession>
<proteinExistence type="predicted"/>
<organism evidence="3">
    <name type="scientific">Fusarium clavum</name>
    <dbReference type="NCBI Taxonomy" id="2594811"/>
    <lineage>
        <taxon>Eukaryota</taxon>
        <taxon>Fungi</taxon>
        <taxon>Dikarya</taxon>
        <taxon>Ascomycota</taxon>
        <taxon>Pezizomycotina</taxon>
        <taxon>Sordariomycetes</taxon>
        <taxon>Hypocreomycetidae</taxon>
        <taxon>Hypocreales</taxon>
        <taxon>Nectriaceae</taxon>
        <taxon>Fusarium</taxon>
        <taxon>Fusarium incarnatum-equiseti species complex</taxon>
    </lineage>
</organism>
<dbReference type="Pfam" id="PF11374">
    <property type="entry name" value="DUF3176"/>
    <property type="match status" value="1"/>
</dbReference>
<dbReference type="PANTHER" id="PTHR35394:SF5">
    <property type="entry name" value="DUF3176 DOMAIN-CONTAINING PROTEIN"/>
    <property type="match status" value="1"/>
</dbReference>
<dbReference type="InterPro" id="IPR021514">
    <property type="entry name" value="DUF3176"/>
</dbReference>
<feature type="transmembrane region" description="Helical" evidence="2">
    <location>
        <begin position="592"/>
        <end position="614"/>
    </location>
</feature>
<evidence type="ECO:0000256" key="2">
    <source>
        <dbReference type="SAM" id="Phobius"/>
    </source>
</evidence>
<dbReference type="AlphaFoldDB" id="A0A090N5H9"/>
<dbReference type="EMBL" id="CBMI010001529">
    <property type="protein sequence ID" value="CEG04561.1"/>
    <property type="molecule type" value="Genomic_DNA"/>
</dbReference>
<sequence length="703" mass="78926">MPKSTPKKRWTAWTWEYWALACSLVSLAVMIALLRVFDERKVFVWNTITLNTIVSILSLVTKANLAYILAECMAQWKWLLFADQERPLMDFDRIDAATRGPLGSLRVLLRTKKALSLQFGAALTLLVVGLDPFAQQIVQLRQNVVFEQRSAQQLGDAALISRATSYSKGQTTVLQDTGMNATKYNYTVVDTQIPLSMESAILTGLSRSPWEVARETLVQCPTGNCTWDQFNTLGVCQKCNNITSDLRRVKDFGDALFALGNYRLDGYSIPSTAFSLPNGHFIANIDGCPPYSGVFAGCDKEQPLGIYHDDKYVTTSFGTGNPNKTNSMKEIDTLIWSMSVIYPDVDWVNKTSPNNMGNEKSDSIKWPDVPLHAMECALHYCVKTVDSAVEGNQLVENITEATDAIRDPDSWQRFPERQNNLPENIPPDDEVDSLEFNRRYSTVGYSGLVLRFPNNETEPWYSIESESVFSISAHFQQLFKKNYTEGSRMKREMEKKLGKGAVGINGATLGLKQEDLSTKAYPPALNGIWTWTRTNMTSTFESLATSMTNEIRRNYESRSSQKSAQDMGRFRDGTMTELGSVGLLTVIYDVRWPWIALHAAMFLFVAVFLCITLMNSRSSKAAPLWKSSTLATLRHGYQVGDVLAGADTVEDMETKAKRAYVKVQRTDSDEDVLLQRLKPQGGFGTESVTRAPPKRPEMSYLRK</sequence>
<gene>
    <name evidence="3" type="ORF">BN850_0062120</name>
</gene>
<evidence type="ECO:0000313" key="3">
    <source>
        <dbReference type="EMBL" id="CEG04561.1"/>
    </source>
</evidence>
<name>A0A090N5H9_9HYPO</name>
<reference evidence="3" key="1">
    <citation type="submission" date="2013-05" db="EMBL/GenBank/DDBJ databases">
        <title>Draft genome sequences of six wheat associated Fusarium spp. isolates.</title>
        <authorList>
            <person name="Moolhuijzen P.M."/>
            <person name="Manners J.M."/>
            <person name="Wilcox S."/>
            <person name="Bellgard M.I."/>
            <person name="Gardiner D.M."/>
        </authorList>
    </citation>
    <scope>NUCLEOTIDE SEQUENCE</scope>
    <source>
        <strain evidence="3">CS3069</strain>
    </source>
</reference>
<protein>
    <submittedName>
        <fullName evidence="3">WGS project CBMI000000000 data, contig CS3069_c001531</fullName>
    </submittedName>
</protein>
<feature type="transmembrane region" description="Helical" evidence="2">
    <location>
        <begin position="43"/>
        <end position="70"/>
    </location>
</feature>
<keyword evidence="2" id="KW-0812">Transmembrane</keyword>
<keyword evidence="2" id="KW-0472">Membrane</keyword>
<evidence type="ECO:0000256" key="1">
    <source>
        <dbReference type="SAM" id="MobiDB-lite"/>
    </source>
</evidence>
<keyword evidence="2" id="KW-1133">Transmembrane helix</keyword>
<dbReference type="PANTHER" id="PTHR35394">
    <property type="entry name" value="DUF3176 DOMAIN-CONTAINING PROTEIN"/>
    <property type="match status" value="1"/>
</dbReference>
<feature type="transmembrane region" description="Helical" evidence="2">
    <location>
        <begin position="12"/>
        <end position="37"/>
    </location>
</feature>
<feature type="region of interest" description="Disordered" evidence="1">
    <location>
        <begin position="679"/>
        <end position="703"/>
    </location>
</feature>